<organism evidence="2">
    <name type="scientific">Streptomyces sp. NBC_00003</name>
    <dbReference type="NCBI Taxonomy" id="2903608"/>
    <lineage>
        <taxon>Bacteria</taxon>
        <taxon>Bacillati</taxon>
        <taxon>Actinomycetota</taxon>
        <taxon>Actinomycetes</taxon>
        <taxon>Kitasatosporales</taxon>
        <taxon>Streptomycetaceae</taxon>
        <taxon>Streptomyces</taxon>
    </lineage>
</organism>
<gene>
    <name evidence="2" type="ORF">OG549_39170</name>
</gene>
<evidence type="ECO:0000313" key="2">
    <source>
        <dbReference type="EMBL" id="WTW66166.1"/>
    </source>
</evidence>
<keyword evidence="1" id="KW-0472">Membrane</keyword>
<name>A0AAU2VGU1_9ACTN</name>
<feature type="transmembrane region" description="Helical" evidence="1">
    <location>
        <begin position="6"/>
        <end position="27"/>
    </location>
</feature>
<protein>
    <submittedName>
        <fullName evidence="2">Uncharacterized protein</fullName>
    </submittedName>
</protein>
<feature type="transmembrane region" description="Helical" evidence="1">
    <location>
        <begin position="48"/>
        <end position="76"/>
    </location>
</feature>
<reference evidence="2" key="1">
    <citation type="submission" date="2022-10" db="EMBL/GenBank/DDBJ databases">
        <title>The complete genomes of actinobacterial strains from the NBC collection.</title>
        <authorList>
            <person name="Joergensen T.S."/>
            <person name="Alvarez Arevalo M."/>
            <person name="Sterndorff E.B."/>
            <person name="Faurdal D."/>
            <person name="Vuksanovic O."/>
            <person name="Mourched A.-S."/>
            <person name="Charusanti P."/>
            <person name="Shaw S."/>
            <person name="Blin K."/>
            <person name="Weber T."/>
        </authorList>
    </citation>
    <scope>NUCLEOTIDE SEQUENCE</scope>
    <source>
        <strain evidence="2">NBC_00003</strain>
    </source>
</reference>
<evidence type="ECO:0000256" key="1">
    <source>
        <dbReference type="SAM" id="Phobius"/>
    </source>
</evidence>
<sequence length="85" mass="9192">MAFGELLTLAMLGMALAGMTGAVLGVYALTCNRVPGRWFARMVRNPRLWGIGVLFMTASLAYISWVPLIIGLGITVTAHTVRPTR</sequence>
<keyword evidence="1" id="KW-1133">Transmembrane helix</keyword>
<keyword evidence="1" id="KW-0812">Transmembrane</keyword>
<dbReference type="AlphaFoldDB" id="A0AAU2VGU1"/>
<accession>A0AAU2VGU1</accession>
<dbReference type="EMBL" id="CP108318">
    <property type="protein sequence ID" value="WTW66166.1"/>
    <property type="molecule type" value="Genomic_DNA"/>
</dbReference>
<proteinExistence type="predicted"/>